<evidence type="ECO:0000313" key="2">
    <source>
        <dbReference type="EMBL" id="KAK3355775.1"/>
    </source>
</evidence>
<evidence type="ECO:0000256" key="1">
    <source>
        <dbReference type="SAM" id="MobiDB-lite"/>
    </source>
</evidence>
<proteinExistence type="predicted"/>
<feature type="region of interest" description="Disordered" evidence="1">
    <location>
        <begin position="27"/>
        <end position="54"/>
    </location>
</feature>
<comment type="caution">
    <text evidence="2">The sequence shown here is derived from an EMBL/GenBank/DDBJ whole genome shotgun (WGS) entry which is preliminary data.</text>
</comment>
<dbReference type="RefSeq" id="XP_062687153.1">
    <property type="nucleotide sequence ID" value="XM_062830923.1"/>
</dbReference>
<dbReference type="EMBL" id="JAUEPP010000001">
    <property type="protein sequence ID" value="KAK3355775.1"/>
    <property type="molecule type" value="Genomic_DNA"/>
</dbReference>
<keyword evidence="3" id="KW-1185">Reference proteome</keyword>
<feature type="compositionally biased region" description="Low complexity" evidence="1">
    <location>
        <begin position="41"/>
        <end position="54"/>
    </location>
</feature>
<dbReference type="GeneID" id="87868077"/>
<gene>
    <name evidence="2" type="ORF">B0H65DRAFT_585397</name>
</gene>
<feature type="region of interest" description="Disordered" evidence="1">
    <location>
        <begin position="110"/>
        <end position="137"/>
    </location>
</feature>
<evidence type="ECO:0000313" key="3">
    <source>
        <dbReference type="Proteomes" id="UP001278500"/>
    </source>
</evidence>
<dbReference type="AlphaFoldDB" id="A0AAE0MWT2"/>
<sequence length="149" mass="16784">MSDFPTYTKPFNKNAYRSAAAYKSHLESQRMKASPISHQAPRTITRPTPRPTLRTVPRYRAPRALASPKLMTDEEVRAWFREAEEEYEAKKKAGYYDDYVPAAGPSRAVLANTTNSLPKRKTGLENSMHAPKKQSITSTPAFAAVAIRR</sequence>
<accession>A0AAE0MWT2</accession>
<protein>
    <submittedName>
        <fullName evidence="2">Uncharacterized protein</fullName>
    </submittedName>
</protein>
<reference evidence="2" key="1">
    <citation type="journal article" date="2023" name="Mol. Phylogenet. Evol.">
        <title>Genome-scale phylogeny and comparative genomics of the fungal order Sordariales.</title>
        <authorList>
            <person name="Hensen N."/>
            <person name="Bonometti L."/>
            <person name="Westerberg I."/>
            <person name="Brannstrom I.O."/>
            <person name="Guillou S."/>
            <person name="Cros-Aarteil S."/>
            <person name="Calhoun S."/>
            <person name="Haridas S."/>
            <person name="Kuo A."/>
            <person name="Mondo S."/>
            <person name="Pangilinan J."/>
            <person name="Riley R."/>
            <person name="LaButti K."/>
            <person name="Andreopoulos B."/>
            <person name="Lipzen A."/>
            <person name="Chen C."/>
            <person name="Yan M."/>
            <person name="Daum C."/>
            <person name="Ng V."/>
            <person name="Clum A."/>
            <person name="Steindorff A."/>
            <person name="Ohm R.A."/>
            <person name="Martin F."/>
            <person name="Silar P."/>
            <person name="Natvig D.O."/>
            <person name="Lalanne C."/>
            <person name="Gautier V."/>
            <person name="Ament-Velasquez S.L."/>
            <person name="Kruys A."/>
            <person name="Hutchinson M.I."/>
            <person name="Powell A.J."/>
            <person name="Barry K."/>
            <person name="Miller A.N."/>
            <person name="Grigoriev I.V."/>
            <person name="Debuchy R."/>
            <person name="Gladieux P."/>
            <person name="Hiltunen Thoren M."/>
            <person name="Johannesson H."/>
        </authorList>
    </citation>
    <scope>NUCLEOTIDE SEQUENCE</scope>
    <source>
        <strain evidence="2">CBS 560.94</strain>
    </source>
</reference>
<name>A0AAE0MWT2_9PEZI</name>
<dbReference type="Proteomes" id="UP001278500">
    <property type="component" value="Unassembled WGS sequence"/>
</dbReference>
<organism evidence="2 3">
    <name type="scientific">Neurospora tetraspora</name>
    <dbReference type="NCBI Taxonomy" id="94610"/>
    <lineage>
        <taxon>Eukaryota</taxon>
        <taxon>Fungi</taxon>
        <taxon>Dikarya</taxon>
        <taxon>Ascomycota</taxon>
        <taxon>Pezizomycotina</taxon>
        <taxon>Sordariomycetes</taxon>
        <taxon>Sordariomycetidae</taxon>
        <taxon>Sordariales</taxon>
        <taxon>Sordariaceae</taxon>
        <taxon>Neurospora</taxon>
    </lineage>
</organism>
<reference evidence="2" key="2">
    <citation type="submission" date="2023-06" db="EMBL/GenBank/DDBJ databases">
        <authorList>
            <consortium name="Lawrence Berkeley National Laboratory"/>
            <person name="Haridas S."/>
            <person name="Hensen N."/>
            <person name="Bonometti L."/>
            <person name="Westerberg I."/>
            <person name="Brannstrom I.O."/>
            <person name="Guillou S."/>
            <person name="Cros-Aarteil S."/>
            <person name="Calhoun S."/>
            <person name="Kuo A."/>
            <person name="Mondo S."/>
            <person name="Pangilinan J."/>
            <person name="Riley R."/>
            <person name="Labutti K."/>
            <person name="Andreopoulos B."/>
            <person name="Lipzen A."/>
            <person name="Chen C."/>
            <person name="Yanf M."/>
            <person name="Daum C."/>
            <person name="Ng V."/>
            <person name="Clum A."/>
            <person name="Steindorff A."/>
            <person name="Ohm R."/>
            <person name="Martin F."/>
            <person name="Silar P."/>
            <person name="Natvig D."/>
            <person name="Lalanne C."/>
            <person name="Gautier V."/>
            <person name="Ament-Velasquez S.L."/>
            <person name="Kruys A."/>
            <person name="Hutchinson M.I."/>
            <person name="Powell A.J."/>
            <person name="Barry K."/>
            <person name="Miller A.N."/>
            <person name="Grigoriev I.V."/>
            <person name="Debuchy R."/>
            <person name="Gladieux P."/>
            <person name="Thoren M.H."/>
            <person name="Johannesson H."/>
        </authorList>
    </citation>
    <scope>NUCLEOTIDE SEQUENCE</scope>
    <source>
        <strain evidence="2">CBS 560.94</strain>
    </source>
</reference>